<feature type="compositionally biased region" description="Basic and acidic residues" evidence="8">
    <location>
        <begin position="44"/>
        <end position="72"/>
    </location>
</feature>
<evidence type="ECO:0000259" key="9">
    <source>
        <dbReference type="PROSITE" id="PS50011"/>
    </source>
</evidence>
<comment type="catalytic activity">
    <reaction evidence="7">
        <text>[DNA-directed RNA polymerase] + ATP = phospho-[DNA-directed RNA polymerase] + ADP + H(+)</text>
        <dbReference type="Rhea" id="RHEA:10216"/>
        <dbReference type="Rhea" id="RHEA-COMP:11321"/>
        <dbReference type="Rhea" id="RHEA-COMP:11322"/>
        <dbReference type="ChEBI" id="CHEBI:15378"/>
        <dbReference type="ChEBI" id="CHEBI:30616"/>
        <dbReference type="ChEBI" id="CHEBI:43176"/>
        <dbReference type="ChEBI" id="CHEBI:68546"/>
        <dbReference type="ChEBI" id="CHEBI:456216"/>
        <dbReference type="EC" id="2.7.11.23"/>
    </reaction>
</comment>
<proteinExistence type="inferred from homology"/>
<evidence type="ECO:0000256" key="2">
    <source>
        <dbReference type="ARBA" id="ARBA00022527"/>
    </source>
</evidence>
<evidence type="ECO:0000256" key="8">
    <source>
        <dbReference type="SAM" id="MobiDB-lite"/>
    </source>
</evidence>
<dbReference type="InterPro" id="IPR050108">
    <property type="entry name" value="CDK"/>
</dbReference>
<evidence type="ECO:0000256" key="3">
    <source>
        <dbReference type="ARBA" id="ARBA00022679"/>
    </source>
</evidence>
<comment type="similarity">
    <text evidence="1">Belongs to the protein kinase superfamily. CMGC Ser/Thr protein kinase family. CDC2/CDKX subfamily.</text>
</comment>
<dbReference type="InterPro" id="IPR000719">
    <property type="entry name" value="Prot_kinase_dom"/>
</dbReference>
<dbReference type="GO" id="GO:0010389">
    <property type="term" value="P:regulation of G2/M transition of mitotic cell cycle"/>
    <property type="evidence" value="ECO:0007669"/>
    <property type="project" value="TreeGrafter"/>
</dbReference>
<dbReference type="AlphaFoldDB" id="A0AAQ3K4P7"/>
<evidence type="ECO:0000256" key="1">
    <source>
        <dbReference type="ARBA" id="ARBA00006485"/>
    </source>
</evidence>
<dbReference type="GO" id="GO:0008353">
    <property type="term" value="F:RNA polymerase II CTD heptapeptide repeat kinase activity"/>
    <property type="evidence" value="ECO:0007669"/>
    <property type="project" value="UniProtKB-EC"/>
</dbReference>
<dbReference type="SMART" id="SM00220">
    <property type="entry name" value="S_TKc"/>
    <property type="match status" value="1"/>
</dbReference>
<dbReference type="Gene3D" id="1.10.510.10">
    <property type="entry name" value="Transferase(Phosphotransferase) domain 1"/>
    <property type="match status" value="1"/>
</dbReference>
<reference evidence="10 11" key="1">
    <citation type="submission" date="2023-10" db="EMBL/GenBank/DDBJ databases">
        <title>Chromosome-scale genome assembly provides insights into flower coloration mechanisms of Canna indica.</title>
        <authorList>
            <person name="Li C."/>
        </authorList>
    </citation>
    <scope>NUCLEOTIDE SEQUENCE [LARGE SCALE GENOMIC DNA]</scope>
    <source>
        <tissue evidence="10">Flower</tissue>
    </source>
</reference>
<feature type="region of interest" description="Disordered" evidence="8">
    <location>
        <begin position="44"/>
        <end position="82"/>
    </location>
</feature>
<name>A0AAQ3K4P7_9LILI</name>
<dbReference type="GO" id="GO:0000082">
    <property type="term" value="P:G1/S transition of mitotic cell cycle"/>
    <property type="evidence" value="ECO:0007669"/>
    <property type="project" value="TreeGrafter"/>
</dbReference>
<evidence type="ECO:0000256" key="6">
    <source>
        <dbReference type="ARBA" id="ARBA00022840"/>
    </source>
</evidence>
<dbReference type="EMBL" id="CP136892">
    <property type="protein sequence ID" value="WOL01957.1"/>
    <property type="molecule type" value="Genomic_DNA"/>
</dbReference>
<dbReference type="GO" id="GO:0005524">
    <property type="term" value="F:ATP binding"/>
    <property type="evidence" value="ECO:0007669"/>
    <property type="project" value="UniProtKB-KW"/>
</dbReference>
<evidence type="ECO:0000256" key="5">
    <source>
        <dbReference type="ARBA" id="ARBA00022777"/>
    </source>
</evidence>
<dbReference type="Pfam" id="PF00069">
    <property type="entry name" value="Pkinase"/>
    <property type="match status" value="1"/>
</dbReference>
<dbReference type="GO" id="GO:0030332">
    <property type="term" value="F:cyclin binding"/>
    <property type="evidence" value="ECO:0007669"/>
    <property type="project" value="TreeGrafter"/>
</dbReference>
<dbReference type="InterPro" id="IPR008271">
    <property type="entry name" value="Ser/Thr_kinase_AS"/>
</dbReference>
<evidence type="ECO:0000256" key="7">
    <source>
        <dbReference type="ARBA" id="ARBA00049280"/>
    </source>
</evidence>
<dbReference type="InterPro" id="IPR011009">
    <property type="entry name" value="Kinase-like_dom_sf"/>
</dbReference>
<feature type="domain" description="Protein kinase" evidence="9">
    <location>
        <begin position="1"/>
        <end position="182"/>
    </location>
</feature>
<keyword evidence="3" id="KW-0808">Transferase</keyword>
<evidence type="ECO:0000313" key="10">
    <source>
        <dbReference type="EMBL" id="WOL01957.1"/>
    </source>
</evidence>
<dbReference type="PROSITE" id="PS50011">
    <property type="entry name" value="PROTEIN_KINASE_DOM"/>
    <property type="match status" value="1"/>
</dbReference>
<organism evidence="10 11">
    <name type="scientific">Canna indica</name>
    <name type="common">Indian-shot</name>
    <dbReference type="NCBI Taxonomy" id="4628"/>
    <lineage>
        <taxon>Eukaryota</taxon>
        <taxon>Viridiplantae</taxon>
        <taxon>Streptophyta</taxon>
        <taxon>Embryophyta</taxon>
        <taxon>Tracheophyta</taxon>
        <taxon>Spermatophyta</taxon>
        <taxon>Magnoliopsida</taxon>
        <taxon>Liliopsida</taxon>
        <taxon>Zingiberales</taxon>
        <taxon>Cannaceae</taxon>
        <taxon>Canna</taxon>
    </lineage>
</organism>
<evidence type="ECO:0000256" key="4">
    <source>
        <dbReference type="ARBA" id="ARBA00022741"/>
    </source>
</evidence>
<sequence length="182" mass="20530">MHHYQSLFNSTFLRGGFLVQEQELGARRRRERRRGEAIYGAVREARQDRGGDVREGVQGERQDDGAARRSQEEPCGDGKGVHPSNYPPYVVLHPDLKPQNLLVDKAKGILKIADLGLGRAFSVPLKSYTDKILTLWYKAPEILFGETHYSTRVDIWSVGCIFAEMARGQVLFVGDLELGQLF</sequence>
<keyword evidence="4" id="KW-0547">Nucleotide-binding</keyword>
<evidence type="ECO:0000313" key="11">
    <source>
        <dbReference type="Proteomes" id="UP001327560"/>
    </source>
</evidence>
<dbReference type="GO" id="GO:0005634">
    <property type="term" value="C:nucleus"/>
    <property type="evidence" value="ECO:0007669"/>
    <property type="project" value="TreeGrafter"/>
</dbReference>
<dbReference type="SUPFAM" id="SSF56112">
    <property type="entry name" value="Protein kinase-like (PK-like)"/>
    <property type="match status" value="1"/>
</dbReference>
<gene>
    <name evidence="10" type="ORF">Cni_G10676</name>
</gene>
<dbReference type="GO" id="GO:0005737">
    <property type="term" value="C:cytoplasm"/>
    <property type="evidence" value="ECO:0007669"/>
    <property type="project" value="TreeGrafter"/>
</dbReference>
<dbReference type="GO" id="GO:0004693">
    <property type="term" value="F:cyclin-dependent protein serine/threonine kinase activity"/>
    <property type="evidence" value="ECO:0007669"/>
    <property type="project" value="TreeGrafter"/>
</dbReference>
<keyword evidence="5 10" id="KW-0418">Kinase</keyword>
<dbReference type="Proteomes" id="UP001327560">
    <property type="component" value="Chromosome 3"/>
</dbReference>
<accession>A0AAQ3K4P7</accession>
<keyword evidence="2" id="KW-0723">Serine/threonine-protein kinase</keyword>
<protein>
    <submittedName>
        <fullName evidence="10">Cyclin dependent kinase B</fullName>
    </submittedName>
</protein>
<dbReference type="PANTHER" id="PTHR24056:SF254">
    <property type="entry name" value="CYCLIN-DEPENDENT KINASE 2"/>
    <property type="match status" value="1"/>
</dbReference>
<keyword evidence="11" id="KW-1185">Reference proteome</keyword>
<dbReference type="GO" id="GO:0000307">
    <property type="term" value="C:cyclin-dependent protein kinase holoenzyme complex"/>
    <property type="evidence" value="ECO:0007669"/>
    <property type="project" value="TreeGrafter"/>
</dbReference>
<keyword evidence="6" id="KW-0067">ATP-binding</keyword>
<dbReference type="PANTHER" id="PTHR24056">
    <property type="entry name" value="CELL DIVISION PROTEIN KINASE"/>
    <property type="match status" value="1"/>
</dbReference>
<dbReference type="GO" id="GO:0007165">
    <property type="term" value="P:signal transduction"/>
    <property type="evidence" value="ECO:0007669"/>
    <property type="project" value="TreeGrafter"/>
</dbReference>
<dbReference type="PROSITE" id="PS00108">
    <property type="entry name" value="PROTEIN_KINASE_ST"/>
    <property type="match status" value="1"/>
</dbReference>